<dbReference type="PANTHER" id="PTHR43163">
    <property type="entry name" value="DIPEPTIDE TRANSPORT SYSTEM PERMEASE PROTEIN DPPB-RELATED"/>
    <property type="match status" value="1"/>
</dbReference>
<comment type="similarity">
    <text evidence="7">Belongs to the binding-protein-dependent transport system permease family.</text>
</comment>
<evidence type="ECO:0000313" key="10">
    <source>
        <dbReference type="Proteomes" id="UP000694001"/>
    </source>
</evidence>
<dbReference type="InterPro" id="IPR000515">
    <property type="entry name" value="MetI-like"/>
</dbReference>
<feature type="transmembrane region" description="Helical" evidence="7">
    <location>
        <begin position="315"/>
        <end position="337"/>
    </location>
</feature>
<dbReference type="GO" id="GO:0071916">
    <property type="term" value="F:dipeptide transmembrane transporter activity"/>
    <property type="evidence" value="ECO:0007669"/>
    <property type="project" value="TreeGrafter"/>
</dbReference>
<reference evidence="9" key="1">
    <citation type="submission" date="2021-06" db="EMBL/GenBank/DDBJ databases">
        <title>Elioraea tepida, sp. nov., a moderately thermophilic aerobic anoxygenic phototrophic bacterium isolated from an alkaline siliceous hot spring mat community in Yellowstone National Park, WY, USA.</title>
        <authorList>
            <person name="Saini M.K."/>
            <person name="Yoshida S."/>
            <person name="Sebastian A."/>
            <person name="Hirose S."/>
            <person name="Hara E."/>
            <person name="Tamaki H."/>
            <person name="Soulier N.T."/>
            <person name="Albert I."/>
            <person name="Hanada S."/>
            <person name="Bryant D.A."/>
            <person name="Tank M."/>
        </authorList>
    </citation>
    <scope>NUCLEOTIDE SEQUENCE</scope>
    <source>
        <strain evidence="9">MS-P2</strain>
    </source>
</reference>
<feature type="transmembrane region" description="Helical" evidence="7">
    <location>
        <begin position="130"/>
        <end position="154"/>
    </location>
</feature>
<dbReference type="KEGG" id="elio:KO353_03495"/>
<feature type="domain" description="ABC transmembrane type-1" evidence="8">
    <location>
        <begin position="130"/>
        <end position="334"/>
    </location>
</feature>
<evidence type="ECO:0000313" key="9">
    <source>
        <dbReference type="EMBL" id="QXM25319.1"/>
    </source>
</evidence>
<proteinExistence type="inferred from homology"/>
<name>A0A975U2X5_9PROT</name>
<accession>A0A975U2X5</accession>
<evidence type="ECO:0000256" key="7">
    <source>
        <dbReference type="RuleBase" id="RU363032"/>
    </source>
</evidence>
<keyword evidence="2 7" id="KW-0813">Transport</keyword>
<dbReference type="Pfam" id="PF19300">
    <property type="entry name" value="BPD_transp_1_N"/>
    <property type="match status" value="1"/>
</dbReference>
<dbReference type="PANTHER" id="PTHR43163:SF6">
    <property type="entry name" value="DIPEPTIDE TRANSPORT SYSTEM PERMEASE PROTEIN DPPB-RELATED"/>
    <property type="match status" value="1"/>
</dbReference>
<evidence type="ECO:0000256" key="4">
    <source>
        <dbReference type="ARBA" id="ARBA00022692"/>
    </source>
</evidence>
<feature type="transmembrane region" description="Helical" evidence="7">
    <location>
        <begin position="269"/>
        <end position="295"/>
    </location>
</feature>
<dbReference type="PROSITE" id="PS50928">
    <property type="entry name" value="ABC_TM1"/>
    <property type="match status" value="1"/>
</dbReference>
<keyword evidence="5 7" id="KW-1133">Transmembrane helix</keyword>
<dbReference type="CDD" id="cd06261">
    <property type="entry name" value="TM_PBP2"/>
    <property type="match status" value="1"/>
</dbReference>
<evidence type="ECO:0000256" key="2">
    <source>
        <dbReference type="ARBA" id="ARBA00022448"/>
    </source>
</evidence>
<comment type="subcellular location">
    <subcellularLocation>
        <location evidence="1 7">Cell membrane</location>
        <topology evidence="1 7">Multi-pass membrane protein</topology>
    </subcellularLocation>
</comment>
<dbReference type="GO" id="GO:0005886">
    <property type="term" value="C:plasma membrane"/>
    <property type="evidence" value="ECO:0007669"/>
    <property type="project" value="UniProtKB-SubCell"/>
</dbReference>
<keyword evidence="10" id="KW-1185">Reference proteome</keyword>
<dbReference type="EMBL" id="CP076448">
    <property type="protein sequence ID" value="QXM25319.1"/>
    <property type="molecule type" value="Genomic_DNA"/>
</dbReference>
<feature type="transmembrane region" description="Helical" evidence="7">
    <location>
        <begin position="211"/>
        <end position="231"/>
    </location>
</feature>
<sequence length="347" mass="36752">MSGRAGSRASARPGISLPRRCGWRSGTCRDRRRVLRLLAGRLVQAAITLALLSFATFLLIGLMPGDPIDLAIAGDPRLGAEDAARLRALHGLDQPLVSRYLAWAASALEGEFGFSRLYARPVAEVLADALVASLALLLPATLLSALIGVSLGVLAARKPRSRLDYAVNFVAFAGVSLPSFWLGILLIILFAVTLGWLPAGGPPEEPTLGSWLRHLALPLVTLTVLGLASYARQARAAMLEALADPWIRTAYAKGAPERRVVLRHAFPNAAAPIITVAALDFATLVSGALVTEAVFAWPGMGKTIYDAILGNDYNLALLALLLSAAVTLAASLFADLLQMAIDPRVRT</sequence>
<evidence type="ECO:0000256" key="1">
    <source>
        <dbReference type="ARBA" id="ARBA00004651"/>
    </source>
</evidence>
<protein>
    <submittedName>
        <fullName evidence="9">ABC transporter permease</fullName>
    </submittedName>
</protein>
<feature type="transmembrane region" description="Helical" evidence="7">
    <location>
        <begin position="166"/>
        <end position="199"/>
    </location>
</feature>
<evidence type="ECO:0000256" key="6">
    <source>
        <dbReference type="ARBA" id="ARBA00023136"/>
    </source>
</evidence>
<dbReference type="Proteomes" id="UP000694001">
    <property type="component" value="Chromosome"/>
</dbReference>
<dbReference type="AlphaFoldDB" id="A0A975U2X5"/>
<gene>
    <name evidence="9" type="ORF">KO353_03495</name>
</gene>
<evidence type="ECO:0000256" key="5">
    <source>
        <dbReference type="ARBA" id="ARBA00022989"/>
    </source>
</evidence>
<evidence type="ECO:0000256" key="3">
    <source>
        <dbReference type="ARBA" id="ARBA00022475"/>
    </source>
</evidence>
<evidence type="ECO:0000259" key="8">
    <source>
        <dbReference type="PROSITE" id="PS50928"/>
    </source>
</evidence>
<dbReference type="InterPro" id="IPR045621">
    <property type="entry name" value="BPD_transp_1_N"/>
</dbReference>
<dbReference type="Pfam" id="PF00528">
    <property type="entry name" value="BPD_transp_1"/>
    <property type="match status" value="1"/>
</dbReference>
<keyword evidence="6 7" id="KW-0472">Membrane</keyword>
<keyword evidence="3" id="KW-1003">Cell membrane</keyword>
<organism evidence="9 10">
    <name type="scientific">Elioraea tepida</name>
    <dbReference type="NCBI Taxonomy" id="2843330"/>
    <lineage>
        <taxon>Bacteria</taxon>
        <taxon>Pseudomonadati</taxon>
        <taxon>Pseudomonadota</taxon>
        <taxon>Alphaproteobacteria</taxon>
        <taxon>Acetobacterales</taxon>
        <taxon>Elioraeaceae</taxon>
        <taxon>Elioraea</taxon>
    </lineage>
</organism>
<feature type="transmembrane region" description="Helical" evidence="7">
    <location>
        <begin position="38"/>
        <end position="60"/>
    </location>
</feature>
<keyword evidence="4 7" id="KW-0812">Transmembrane</keyword>